<dbReference type="EMBL" id="FTNO01000001">
    <property type="protein sequence ID" value="SIQ82675.1"/>
    <property type="molecule type" value="Genomic_DNA"/>
</dbReference>
<feature type="transmembrane region" description="Helical" evidence="1">
    <location>
        <begin position="357"/>
        <end position="378"/>
    </location>
</feature>
<organism evidence="2 3">
    <name type="scientific">Haladaptatus litoreus</name>
    <dbReference type="NCBI Taxonomy" id="553468"/>
    <lineage>
        <taxon>Archaea</taxon>
        <taxon>Methanobacteriati</taxon>
        <taxon>Methanobacteriota</taxon>
        <taxon>Stenosarchaea group</taxon>
        <taxon>Halobacteria</taxon>
        <taxon>Halobacteriales</taxon>
        <taxon>Haladaptataceae</taxon>
        <taxon>Haladaptatus</taxon>
    </lineage>
</organism>
<dbReference type="AlphaFoldDB" id="A0A1N6VY38"/>
<keyword evidence="1" id="KW-1133">Transmembrane helix</keyword>
<name>A0A1N6VY38_9EURY</name>
<feature type="transmembrane region" description="Helical" evidence="1">
    <location>
        <begin position="317"/>
        <end position="337"/>
    </location>
</feature>
<sequence length="381" mass="40076">MRTQPLALNMDSKVEAWGVRALVVLAALGALPIASAHGGEHTPAYPQWLPLVVLFGGIGIVATSVFFGRTAWNHQRTVALWGVFAGLFVSVVGAVGLVQFSVIETVRAAQAPLAQEWYLPLTLAAGTIIAVGSVLAGRIKWPNRPRYAGLGLLLGAWVAYPAVMGAFGTRTHPLGYALVFALPVALGYIIWRDARESLSLALRDRPARWFGVGNGVLAGLFFAFSMGMLSFIPEHGIGVPDGAFVTTIPVANPLVYWTAVEFNFPSVPLSGVLSLGMVIQIGTVAILVGLNAAVIAFHWQGATKTDSREITSGTATVAVPAAFCCCGPLISELAVVSVGPSAAAPLYWLFVDLASPIGALFFVFSVALLAGNLAYFGMQNE</sequence>
<feature type="transmembrane region" description="Helical" evidence="1">
    <location>
        <begin position="117"/>
        <end position="135"/>
    </location>
</feature>
<keyword evidence="3" id="KW-1185">Reference proteome</keyword>
<accession>A0A1N6VY38</accession>
<feature type="transmembrane region" description="Helical" evidence="1">
    <location>
        <begin position="272"/>
        <end position="297"/>
    </location>
</feature>
<evidence type="ECO:0000313" key="3">
    <source>
        <dbReference type="Proteomes" id="UP000186914"/>
    </source>
</evidence>
<keyword evidence="1" id="KW-0812">Transmembrane</keyword>
<evidence type="ECO:0000313" key="2">
    <source>
        <dbReference type="EMBL" id="SIQ82675.1"/>
    </source>
</evidence>
<feature type="transmembrane region" description="Helical" evidence="1">
    <location>
        <begin position="48"/>
        <end position="67"/>
    </location>
</feature>
<protein>
    <submittedName>
        <fullName evidence="2">Uncharacterized protein</fullName>
    </submittedName>
</protein>
<feature type="transmembrane region" description="Helical" evidence="1">
    <location>
        <begin position="147"/>
        <end position="167"/>
    </location>
</feature>
<keyword evidence="1" id="KW-0472">Membrane</keyword>
<proteinExistence type="predicted"/>
<feature type="transmembrane region" description="Helical" evidence="1">
    <location>
        <begin position="173"/>
        <end position="191"/>
    </location>
</feature>
<feature type="transmembrane region" description="Helical" evidence="1">
    <location>
        <begin position="212"/>
        <end position="232"/>
    </location>
</feature>
<evidence type="ECO:0000256" key="1">
    <source>
        <dbReference type="SAM" id="Phobius"/>
    </source>
</evidence>
<dbReference type="Proteomes" id="UP000186914">
    <property type="component" value="Unassembled WGS sequence"/>
</dbReference>
<feature type="transmembrane region" description="Helical" evidence="1">
    <location>
        <begin position="79"/>
        <end position="102"/>
    </location>
</feature>
<gene>
    <name evidence="2" type="ORF">SAMN05421858_0529</name>
</gene>
<reference evidence="3" key="1">
    <citation type="submission" date="2017-01" db="EMBL/GenBank/DDBJ databases">
        <authorList>
            <person name="Varghese N."/>
            <person name="Submissions S."/>
        </authorList>
    </citation>
    <scope>NUCLEOTIDE SEQUENCE [LARGE SCALE GENOMIC DNA]</scope>
    <source>
        <strain evidence="3">CGMCC 1.7737</strain>
    </source>
</reference>